<dbReference type="InParanoid" id="A0A369JZV8"/>
<comment type="caution">
    <text evidence="1">The sequence shown here is derived from an EMBL/GenBank/DDBJ whole genome shotgun (WGS) entry which is preliminary data.</text>
</comment>
<organism evidence="1 2">
    <name type="scientific">Hypsizygus marmoreus</name>
    <name type="common">White beech mushroom</name>
    <name type="synonym">Agaricus marmoreus</name>
    <dbReference type="NCBI Taxonomy" id="39966"/>
    <lineage>
        <taxon>Eukaryota</taxon>
        <taxon>Fungi</taxon>
        <taxon>Dikarya</taxon>
        <taxon>Basidiomycota</taxon>
        <taxon>Agaricomycotina</taxon>
        <taxon>Agaricomycetes</taxon>
        <taxon>Agaricomycetidae</taxon>
        <taxon>Agaricales</taxon>
        <taxon>Tricholomatineae</taxon>
        <taxon>Lyophyllaceae</taxon>
        <taxon>Hypsizygus</taxon>
    </lineage>
</organism>
<proteinExistence type="predicted"/>
<dbReference type="EMBL" id="LUEZ02000013">
    <property type="protein sequence ID" value="RDB27889.1"/>
    <property type="molecule type" value="Genomic_DNA"/>
</dbReference>
<name>A0A369JZV8_HYPMA</name>
<dbReference type="AlphaFoldDB" id="A0A369JZV8"/>
<evidence type="ECO:0000313" key="2">
    <source>
        <dbReference type="Proteomes" id="UP000076154"/>
    </source>
</evidence>
<keyword evidence="2" id="KW-1185">Reference proteome</keyword>
<reference evidence="1" key="1">
    <citation type="submission" date="2018-04" db="EMBL/GenBank/DDBJ databases">
        <title>Whole genome sequencing of Hypsizygus marmoreus.</title>
        <authorList>
            <person name="Choi I.-G."/>
            <person name="Min B."/>
            <person name="Kim J.-G."/>
            <person name="Kim S."/>
            <person name="Oh Y.-L."/>
            <person name="Kong W.-S."/>
            <person name="Park H."/>
            <person name="Jeong J."/>
            <person name="Song E.-S."/>
        </authorList>
    </citation>
    <scope>NUCLEOTIDE SEQUENCE [LARGE SCALE GENOMIC DNA]</scope>
    <source>
        <strain evidence="1">51987-8</strain>
    </source>
</reference>
<protein>
    <submittedName>
        <fullName evidence="1">Uncharacterized protein</fullName>
    </submittedName>
</protein>
<gene>
    <name evidence="1" type="ORF">Hypma_002275</name>
</gene>
<evidence type="ECO:0000313" key="1">
    <source>
        <dbReference type="EMBL" id="RDB27889.1"/>
    </source>
</evidence>
<accession>A0A369JZV8</accession>
<sequence>MLSLLSLTTYPHRLRSSMTLKQCCLIKVVSRNSIGLPSVSTAKSCFEILWTVQSDRER</sequence>
<dbReference type="Proteomes" id="UP000076154">
    <property type="component" value="Unassembled WGS sequence"/>
</dbReference>